<dbReference type="AlphaFoldDB" id="A0AA35TMQ8"/>
<name>A0AA35TMQ8_GEOBA</name>
<protein>
    <submittedName>
        <fullName evidence="2">Uncharacterized protein</fullName>
    </submittedName>
</protein>
<dbReference type="Proteomes" id="UP001174909">
    <property type="component" value="Unassembled WGS sequence"/>
</dbReference>
<keyword evidence="3" id="KW-1185">Reference proteome</keyword>
<organism evidence="2 3">
    <name type="scientific">Geodia barretti</name>
    <name type="common">Barrett's horny sponge</name>
    <dbReference type="NCBI Taxonomy" id="519541"/>
    <lineage>
        <taxon>Eukaryota</taxon>
        <taxon>Metazoa</taxon>
        <taxon>Porifera</taxon>
        <taxon>Demospongiae</taxon>
        <taxon>Heteroscleromorpha</taxon>
        <taxon>Tetractinellida</taxon>
        <taxon>Astrophorina</taxon>
        <taxon>Geodiidae</taxon>
        <taxon>Geodia</taxon>
    </lineage>
</organism>
<comment type="caution">
    <text evidence="2">The sequence shown here is derived from an EMBL/GenBank/DDBJ whole genome shotgun (WGS) entry which is preliminary data.</text>
</comment>
<sequence length="46" mass="5280">MIILLGIISLLTAAKRGHRRKHEISTSEQTELNPQYGKERKFQLAC</sequence>
<gene>
    <name evidence="2" type="ORF">GBAR_LOCUS27822</name>
</gene>
<dbReference type="EMBL" id="CASHTH010003883">
    <property type="protein sequence ID" value="CAI8050717.1"/>
    <property type="molecule type" value="Genomic_DNA"/>
</dbReference>
<feature type="compositionally biased region" description="Basic and acidic residues" evidence="1">
    <location>
        <begin position="37"/>
        <end position="46"/>
    </location>
</feature>
<evidence type="ECO:0000313" key="2">
    <source>
        <dbReference type="EMBL" id="CAI8050717.1"/>
    </source>
</evidence>
<proteinExistence type="predicted"/>
<evidence type="ECO:0000256" key="1">
    <source>
        <dbReference type="SAM" id="MobiDB-lite"/>
    </source>
</evidence>
<accession>A0AA35TMQ8</accession>
<feature type="region of interest" description="Disordered" evidence="1">
    <location>
        <begin position="19"/>
        <end position="46"/>
    </location>
</feature>
<evidence type="ECO:0000313" key="3">
    <source>
        <dbReference type="Proteomes" id="UP001174909"/>
    </source>
</evidence>
<reference evidence="2" key="1">
    <citation type="submission" date="2023-03" db="EMBL/GenBank/DDBJ databases">
        <authorList>
            <person name="Steffen K."/>
            <person name="Cardenas P."/>
        </authorList>
    </citation>
    <scope>NUCLEOTIDE SEQUENCE</scope>
</reference>